<dbReference type="InParanoid" id="L0A9I0"/>
<dbReference type="GeneID" id="14212044"/>
<dbReference type="AlphaFoldDB" id="L0A9I0"/>
<accession>L0A9I0</accession>
<gene>
    <name evidence="2" type="ordered locus">Calag_0784</name>
</gene>
<sequence>MALFVDVLDIELMLLGGGLLVLAYWVLLNFTLNYDQQKLSEINRGFGYFFLTLGIYSLAMGLWSSFVWPLPSSYNLVLSDPFSLYGIALIALGFANIYKVPITGVLAGIAILSIPVINYGAAILHFGMTNSPTGAGALYLLIGINGLLSPILQTKAKKYWSYIAILLLVLAAILALYTGIAATYEHIEGWRSWAPFYG</sequence>
<feature type="transmembrane region" description="Helical" evidence="1">
    <location>
        <begin position="134"/>
        <end position="152"/>
    </location>
</feature>
<feature type="transmembrane region" description="Helical" evidence="1">
    <location>
        <begin position="82"/>
        <end position="98"/>
    </location>
</feature>
<feature type="transmembrane region" description="Helical" evidence="1">
    <location>
        <begin position="12"/>
        <end position="34"/>
    </location>
</feature>
<feature type="transmembrane region" description="Helical" evidence="1">
    <location>
        <begin position="46"/>
        <end position="70"/>
    </location>
</feature>
<dbReference type="HOGENOM" id="CLU_113596_0_0_2"/>
<reference evidence="3" key="1">
    <citation type="submission" date="2012-03" db="EMBL/GenBank/DDBJ databases">
        <title>Complete genome of Caldisphaera lagunensis DSM 15908.</title>
        <authorList>
            <person name="Lucas S."/>
            <person name="Copeland A."/>
            <person name="Lapidus A."/>
            <person name="Glavina del Rio T."/>
            <person name="Dalin E."/>
            <person name="Tice H."/>
            <person name="Bruce D."/>
            <person name="Goodwin L."/>
            <person name="Pitluck S."/>
            <person name="Peters L."/>
            <person name="Mikhailova N."/>
            <person name="Teshima H."/>
            <person name="Kyrpides N."/>
            <person name="Mavromatis K."/>
            <person name="Ivanova N."/>
            <person name="Brettin T."/>
            <person name="Detter J.C."/>
            <person name="Han C."/>
            <person name="Larimer F."/>
            <person name="Land M."/>
            <person name="Hauser L."/>
            <person name="Markowitz V."/>
            <person name="Cheng J.-F."/>
            <person name="Hugenholtz P."/>
            <person name="Woyke T."/>
            <person name="Wu D."/>
            <person name="Spring S."/>
            <person name="Schroeder M."/>
            <person name="Brambilla E."/>
            <person name="Klenk H.-P."/>
            <person name="Eisen J.A."/>
        </authorList>
    </citation>
    <scope>NUCLEOTIDE SEQUENCE [LARGE SCALE GENOMIC DNA]</scope>
    <source>
        <strain evidence="3">DSM 15908 / JCM 11604 / IC-154</strain>
    </source>
</reference>
<keyword evidence="1" id="KW-1133">Transmembrane helix</keyword>
<dbReference type="eggNOG" id="arCOG04349">
    <property type="taxonomic scope" value="Archaea"/>
</dbReference>
<name>L0A9I0_CALLD</name>
<keyword evidence="1" id="KW-0472">Membrane</keyword>
<dbReference type="Proteomes" id="UP000010469">
    <property type="component" value="Chromosome"/>
</dbReference>
<dbReference type="EMBL" id="CP003378">
    <property type="protein sequence ID" value="AFZ70526.1"/>
    <property type="molecule type" value="Genomic_DNA"/>
</dbReference>
<dbReference type="KEGG" id="clg:Calag_0784"/>
<keyword evidence="1" id="KW-0812">Transmembrane</keyword>
<feature type="transmembrane region" description="Helical" evidence="1">
    <location>
        <begin position="159"/>
        <end position="184"/>
    </location>
</feature>
<protein>
    <submittedName>
        <fullName evidence="2">Putative membrane protein</fullName>
    </submittedName>
</protein>
<dbReference type="RefSeq" id="WP_015232423.1">
    <property type="nucleotide sequence ID" value="NC_019791.1"/>
</dbReference>
<dbReference type="STRING" id="1056495.Calag_0784"/>
<keyword evidence="3" id="KW-1185">Reference proteome</keyword>
<organism evidence="2 3">
    <name type="scientific">Caldisphaera lagunensis (strain DSM 15908 / JCM 11604 / ANMR 0165 / IC-154)</name>
    <dbReference type="NCBI Taxonomy" id="1056495"/>
    <lineage>
        <taxon>Archaea</taxon>
        <taxon>Thermoproteota</taxon>
        <taxon>Thermoprotei</taxon>
        <taxon>Acidilobales</taxon>
        <taxon>Caldisphaeraceae</taxon>
        <taxon>Caldisphaera</taxon>
    </lineage>
</organism>
<evidence type="ECO:0000313" key="2">
    <source>
        <dbReference type="EMBL" id="AFZ70526.1"/>
    </source>
</evidence>
<dbReference type="OrthoDB" id="57193at2157"/>
<evidence type="ECO:0000256" key="1">
    <source>
        <dbReference type="SAM" id="Phobius"/>
    </source>
</evidence>
<proteinExistence type="predicted"/>
<dbReference type="InterPro" id="IPR009324">
    <property type="entry name" value="DUF981"/>
</dbReference>
<evidence type="ECO:0000313" key="3">
    <source>
        <dbReference type="Proteomes" id="UP000010469"/>
    </source>
</evidence>
<feature type="transmembrane region" description="Helical" evidence="1">
    <location>
        <begin position="105"/>
        <end position="128"/>
    </location>
</feature>
<dbReference type="Pfam" id="PF06168">
    <property type="entry name" value="DUF981"/>
    <property type="match status" value="1"/>
</dbReference>